<sequence>MDATFNTETAVFNYRVAAIMIEKNHVLVHKQVNDQHWSLPGGRVEVLEDSRTSITREIKEELGLDIIVNNLLWFTENFFEYNHKNFHEIGLYYEVSFKSQPKFSSDAFYGEEGERLIYKWTPIDKLGDLVLYPEFLKSSLKKLPMSTEHVVIGKNP</sequence>
<dbReference type="PANTHER" id="PTHR43046">
    <property type="entry name" value="GDP-MANNOSE MANNOSYL HYDROLASE"/>
    <property type="match status" value="1"/>
</dbReference>
<dbReference type="GO" id="GO:0016787">
    <property type="term" value="F:hydrolase activity"/>
    <property type="evidence" value="ECO:0007669"/>
    <property type="project" value="UniProtKB-KW"/>
</dbReference>
<dbReference type="Pfam" id="PF00293">
    <property type="entry name" value="NUDIX"/>
    <property type="match status" value="1"/>
</dbReference>
<proteinExistence type="predicted"/>
<dbReference type="InterPro" id="IPR015797">
    <property type="entry name" value="NUDIX_hydrolase-like_dom_sf"/>
</dbReference>
<evidence type="ECO:0000313" key="5">
    <source>
        <dbReference type="Proteomes" id="UP001526147"/>
    </source>
</evidence>
<evidence type="ECO:0000313" key="4">
    <source>
        <dbReference type="EMBL" id="MCV9885566.1"/>
    </source>
</evidence>
<dbReference type="SUPFAM" id="SSF55811">
    <property type="entry name" value="Nudix"/>
    <property type="match status" value="1"/>
</dbReference>
<organism evidence="4 5">
    <name type="scientific">Metabacillus halosaccharovorans</name>
    <dbReference type="NCBI Taxonomy" id="930124"/>
    <lineage>
        <taxon>Bacteria</taxon>
        <taxon>Bacillati</taxon>
        <taxon>Bacillota</taxon>
        <taxon>Bacilli</taxon>
        <taxon>Bacillales</taxon>
        <taxon>Bacillaceae</taxon>
        <taxon>Metabacillus</taxon>
    </lineage>
</organism>
<keyword evidence="5" id="KW-1185">Reference proteome</keyword>
<dbReference type="RefSeq" id="WP_264142328.1">
    <property type="nucleotide sequence ID" value="NZ_JAOYEY010000032.1"/>
</dbReference>
<dbReference type="PROSITE" id="PS51462">
    <property type="entry name" value="NUDIX"/>
    <property type="match status" value="1"/>
</dbReference>
<comment type="cofactor">
    <cofactor evidence="1">
        <name>Mg(2+)</name>
        <dbReference type="ChEBI" id="CHEBI:18420"/>
    </cofactor>
</comment>
<evidence type="ECO:0000259" key="3">
    <source>
        <dbReference type="PROSITE" id="PS51462"/>
    </source>
</evidence>
<dbReference type="Proteomes" id="UP001526147">
    <property type="component" value="Unassembled WGS sequence"/>
</dbReference>
<dbReference type="Gene3D" id="3.90.79.10">
    <property type="entry name" value="Nucleoside Triphosphate Pyrophosphohydrolase"/>
    <property type="match status" value="1"/>
</dbReference>
<protein>
    <submittedName>
        <fullName evidence="4">NUDIX hydrolase</fullName>
    </submittedName>
</protein>
<comment type="caution">
    <text evidence="4">The sequence shown here is derived from an EMBL/GenBank/DDBJ whole genome shotgun (WGS) entry which is preliminary data.</text>
</comment>
<name>A0ABT3DEZ4_9BACI</name>
<dbReference type="InterPro" id="IPR000086">
    <property type="entry name" value="NUDIX_hydrolase_dom"/>
</dbReference>
<reference evidence="4 5" key="1">
    <citation type="submission" date="2022-10" db="EMBL/GenBank/DDBJ databases">
        <title>Draft genome assembly of moderately radiation resistant bacterium Metabacillus halosaccharovorans.</title>
        <authorList>
            <person name="Pal S."/>
            <person name="Gopinathan A."/>
        </authorList>
    </citation>
    <scope>NUCLEOTIDE SEQUENCE [LARGE SCALE GENOMIC DNA]</scope>
    <source>
        <strain evidence="4 5">VITHBRA001</strain>
    </source>
</reference>
<gene>
    <name evidence="4" type="ORF">OIH86_07860</name>
</gene>
<dbReference type="EMBL" id="JAOYEY010000032">
    <property type="protein sequence ID" value="MCV9885566.1"/>
    <property type="molecule type" value="Genomic_DNA"/>
</dbReference>
<evidence type="ECO:0000256" key="2">
    <source>
        <dbReference type="ARBA" id="ARBA00022801"/>
    </source>
</evidence>
<dbReference type="PANTHER" id="PTHR43046:SF14">
    <property type="entry name" value="MUTT_NUDIX FAMILY PROTEIN"/>
    <property type="match status" value="1"/>
</dbReference>
<accession>A0ABT3DEZ4</accession>
<dbReference type="CDD" id="cd04688">
    <property type="entry name" value="NUDIX_Hydrolase"/>
    <property type="match status" value="1"/>
</dbReference>
<keyword evidence="2 4" id="KW-0378">Hydrolase</keyword>
<evidence type="ECO:0000256" key="1">
    <source>
        <dbReference type="ARBA" id="ARBA00001946"/>
    </source>
</evidence>
<feature type="domain" description="Nudix hydrolase" evidence="3">
    <location>
        <begin position="2"/>
        <end position="143"/>
    </location>
</feature>